<evidence type="ECO:0000313" key="2">
    <source>
        <dbReference type="EMBL" id="PKC55967.1"/>
    </source>
</evidence>
<dbReference type="EMBL" id="LLXH01002342">
    <property type="protein sequence ID" value="PKC55967.1"/>
    <property type="molecule type" value="Genomic_DNA"/>
</dbReference>
<evidence type="ECO:0000313" key="3">
    <source>
        <dbReference type="Proteomes" id="UP000232688"/>
    </source>
</evidence>
<dbReference type="Proteomes" id="UP000232688">
    <property type="component" value="Unassembled WGS sequence"/>
</dbReference>
<proteinExistence type="predicted"/>
<accession>A0A2N0QY43</accession>
<dbReference type="AlphaFoldDB" id="A0A2N0QY43"/>
<sequence>MAALLDPRYKSLDFLDEDEKQRIIQKLRSEFGEVEIPASEPLNNPASYDAEPSRSHKEYRQRRQMKNKKGDKSYSSTPIVDEITNYL</sequence>
<feature type="region of interest" description="Disordered" evidence="1">
    <location>
        <begin position="34"/>
        <end position="87"/>
    </location>
</feature>
<feature type="compositionally biased region" description="Basic residues" evidence="1">
    <location>
        <begin position="59"/>
        <end position="69"/>
    </location>
</feature>
<reference evidence="2 3" key="2">
    <citation type="submission" date="2017-10" db="EMBL/GenBank/DDBJ databases">
        <title>Genome analyses suggest a sexual origin of heterokaryosis in a supposedly ancient asexual fungus.</title>
        <authorList>
            <person name="Corradi N."/>
            <person name="Sedzielewska K."/>
            <person name="Noel J."/>
            <person name="Charron P."/>
            <person name="Farinelli L."/>
            <person name="Marton T."/>
            <person name="Kruger M."/>
            <person name="Pelin A."/>
            <person name="Brachmann A."/>
            <person name="Corradi N."/>
        </authorList>
    </citation>
    <scope>NUCLEOTIDE SEQUENCE [LARGE SCALE GENOMIC DNA]</scope>
    <source>
        <strain evidence="2 3">A1</strain>
    </source>
</reference>
<evidence type="ECO:0000256" key="1">
    <source>
        <dbReference type="SAM" id="MobiDB-lite"/>
    </source>
</evidence>
<protein>
    <submittedName>
        <fullName evidence="2">Uncharacterized protein</fullName>
    </submittedName>
</protein>
<dbReference type="VEuPathDB" id="FungiDB:RhiirA1_429350"/>
<dbReference type="VEuPathDB" id="FungiDB:FUN_002231"/>
<reference evidence="2 3" key="1">
    <citation type="submission" date="2017-10" db="EMBL/GenBank/DDBJ databases">
        <title>Extensive intraspecific genome diversity in a model arbuscular mycorrhizal fungus.</title>
        <authorList>
            <person name="Chen E.C.H."/>
            <person name="Morin E."/>
            <person name="Baudet D."/>
            <person name="Noel J."/>
            <person name="Ndikumana S."/>
            <person name="Charron P."/>
            <person name="St-Onge C."/>
            <person name="Giorgi J."/>
            <person name="Grigoriev I.V."/>
            <person name="Roux C."/>
            <person name="Martin F.M."/>
            <person name="Corradi N."/>
        </authorList>
    </citation>
    <scope>NUCLEOTIDE SEQUENCE [LARGE SCALE GENOMIC DNA]</scope>
    <source>
        <strain evidence="2 3">A1</strain>
    </source>
</reference>
<feature type="non-terminal residue" evidence="2">
    <location>
        <position position="87"/>
    </location>
</feature>
<gene>
    <name evidence="2" type="ORF">RhiirA1_429350</name>
</gene>
<comment type="caution">
    <text evidence="2">The sequence shown here is derived from an EMBL/GenBank/DDBJ whole genome shotgun (WGS) entry which is preliminary data.</text>
</comment>
<organism evidence="2 3">
    <name type="scientific">Rhizophagus irregularis</name>
    <dbReference type="NCBI Taxonomy" id="588596"/>
    <lineage>
        <taxon>Eukaryota</taxon>
        <taxon>Fungi</taxon>
        <taxon>Fungi incertae sedis</taxon>
        <taxon>Mucoromycota</taxon>
        <taxon>Glomeromycotina</taxon>
        <taxon>Glomeromycetes</taxon>
        <taxon>Glomerales</taxon>
        <taxon>Glomeraceae</taxon>
        <taxon>Rhizophagus</taxon>
    </lineage>
</organism>
<name>A0A2N0QY43_9GLOM</name>